<keyword evidence="3" id="KW-0520">NAD</keyword>
<organism evidence="5 6">
    <name type="scientific">Agromyces neolithicus</name>
    <dbReference type="NCBI Taxonomy" id="269420"/>
    <lineage>
        <taxon>Bacteria</taxon>
        <taxon>Bacillati</taxon>
        <taxon>Actinomycetota</taxon>
        <taxon>Actinomycetes</taxon>
        <taxon>Micrococcales</taxon>
        <taxon>Microbacteriaceae</taxon>
        <taxon>Agromyces</taxon>
    </lineage>
</organism>
<comment type="caution">
    <text evidence="5">The sequence shown here is derived from an EMBL/GenBank/DDBJ whole genome shotgun (WGS) entry which is preliminary data.</text>
</comment>
<sequence length="521" mass="54671">MSITETASSTTSTPGAPVIGHWIDGALRASASGRTAPVYNPATGVVQAEVALADQAEIDAAISSALAGFKVWSGYSIAKRQAVMFSFRELLNARKGELAAIITAEHGKVLSDAAGEIARGQEVVELATGFPHLIKGAFSENASTGIDVYSIKQPLGVVGIISPFNFPAMVPMWFFPIAIAAGNAVVLKPSEKDPSAALWLAELWKEAGLPDGVFTVLQGDKQAVDGLLTSPDVQSISFVGSTPIAQYIYETASKHGKRVQALGGAKNHMLVLPDADLDLAADMAINAGYGAAGERCMAISVVLAVEPVAEELIGKITERIAKLKIGNGAGVDAGDGTLSEPDMGPLITDVHRDKVSSYVDIAEADGATVVVDGRGFAVDGHEAGFFFGPTLLDRVPTTSRAYTDEIFGPVLSIVRVASYDEGLDLINSGRFGNGTAIFTNDGGAARRFQNEVEVGMIGINVPIPVPVAYHSFGGWKQSLFGDAKAYGVHGFDFFTREKAVTSRWLDPATHGGINLGFPQNH</sequence>
<evidence type="ECO:0000313" key="5">
    <source>
        <dbReference type="EMBL" id="GAA1807159.1"/>
    </source>
</evidence>
<dbReference type="EMBL" id="BAAANJ010000004">
    <property type="protein sequence ID" value="GAA1807159.1"/>
    <property type="molecule type" value="Genomic_DNA"/>
</dbReference>
<dbReference type="PANTHER" id="PTHR43866">
    <property type="entry name" value="MALONATE-SEMIALDEHYDE DEHYDROGENASE"/>
    <property type="match status" value="1"/>
</dbReference>
<dbReference type="InterPro" id="IPR010061">
    <property type="entry name" value="MeMal-semiAld_DH"/>
</dbReference>
<dbReference type="CDD" id="cd07085">
    <property type="entry name" value="ALDH_F6_MMSDH"/>
    <property type="match status" value="1"/>
</dbReference>
<dbReference type="SUPFAM" id="SSF53720">
    <property type="entry name" value="ALDH-like"/>
    <property type="match status" value="1"/>
</dbReference>
<dbReference type="InterPro" id="IPR016160">
    <property type="entry name" value="Ald_DH_CS_CYS"/>
</dbReference>
<evidence type="ECO:0000256" key="3">
    <source>
        <dbReference type="ARBA" id="ARBA00023027"/>
    </source>
</evidence>
<gene>
    <name evidence="5" type="ORF">GCM10009749_14320</name>
</gene>
<dbReference type="InterPro" id="IPR015590">
    <property type="entry name" value="Aldehyde_DH_dom"/>
</dbReference>
<dbReference type="NCBIfam" id="TIGR01722">
    <property type="entry name" value="MMSDH"/>
    <property type="match status" value="1"/>
</dbReference>
<dbReference type="InterPro" id="IPR016162">
    <property type="entry name" value="Ald_DH_N"/>
</dbReference>
<dbReference type="Proteomes" id="UP001500002">
    <property type="component" value="Unassembled WGS sequence"/>
</dbReference>
<dbReference type="RefSeq" id="WP_344294897.1">
    <property type="nucleotide sequence ID" value="NZ_BAAANJ010000004.1"/>
</dbReference>
<evidence type="ECO:0000256" key="2">
    <source>
        <dbReference type="ARBA" id="ARBA00023002"/>
    </source>
</evidence>
<accession>A0ABP4YAY9</accession>
<dbReference type="Pfam" id="PF00171">
    <property type="entry name" value="Aldedh"/>
    <property type="match status" value="1"/>
</dbReference>
<evidence type="ECO:0000259" key="4">
    <source>
        <dbReference type="Pfam" id="PF00171"/>
    </source>
</evidence>
<reference evidence="6" key="1">
    <citation type="journal article" date="2019" name="Int. J. Syst. Evol. Microbiol.">
        <title>The Global Catalogue of Microorganisms (GCM) 10K type strain sequencing project: providing services to taxonomists for standard genome sequencing and annotation.</title>
        <authorList>
            <consortium name="The Broad Institute Genomics Platform"/>
            <consortium name="The Broad Institute Genome Sequencing Center for Infectious Disease"/>
            <person name="Wu L."/>
            <person name="Ma J."/>
        </authorList>
    </citation>
    <scope>NUCLEOTIDE SEQUENCE [LARGE SCALE GENOMIC DNA]</scope>
    <source>
        <strain evidence="6">JCM 14322</strain>
    </source>
</reference>
<keyword evidence="6" id="KW-1185">Reference proteome</keyword>
<dbReference type="PROSITE" id="PS00070">
    <property type="entry name" value="ALDEHYDE_DEHYDR_CYS"/>
    <property type="match status" value="1"/>
</dbReference>
<feature type="domain" description="Aldehyde dehydrogenase" evidence="4">
    <location>
        <begin position="30"/>
        <end position="500"/>
    </location>
</feature>
<dbReference type="EC" id="1.2.1.27" evidence="1"/>
<dbReference type="Gene3D" id="3.40.309.10">
    <property type="entry name" value="Aldehyde Dehydrogenase, Chain A, domain 2"/>
    <property type="match status" value="1"/>
</dbReference>
<evidence type="ECO:0000313" key="6">
    <source>
        <dbReference type="Proteomes" id="UP001500002"/>
    </source>
</evidence>
<proteinExistence type="predicted"/>
<keyword evidence="2" id="KW-0560">Oxidoreductase</keyword>
<evidence type="ECO:0000256" key="1">
    <source>
        <dbReference type="ARBA" id="ARBA00013048"/>
    </source>
</evidence>
<name>A0ABP4YAY9_9MICO</name>
<protein>
    <recommendedName>
        <fullName evidence="1">methylmalonate-semialdehyde dehydrogenase (CoA acylating)</fullName>
        <ecNumber evidence="1">1.2.1.27</ecNumber>
    </recommendedName>
</protein>
<dbReference type="PANTHER" id="PTHR43866:SF4">
    <property type="entry name" value="MALONATE-SEMIALDEHYDE DEHYDROGENASE"/>
    <property type="match status" value="1"/>
</dbReference>
<dbReference type="Gene3D" id="3.40.605.10">
    <property type="entry name" value="Aldehyde Dehydrogenase, Chain A, domain 1"/>
    <property type="match status" value="1"/>
</dbReference>
<dbReference type="InterPro" id="IPR016161">
    <property type="entry name" value="Ald_DH/histidinol_DH"/>
</dbReference>
<dbReference type="InterPro" id="IPR016163">
    <property type="entry name" value="Ald_DH_C"/>
</dbReference>